<dbReference type="GO" id="GO:0010457">
    <property type="term" value="P:centriole-centriole cohesion"/>
    <property type="evidence" value="ECO:0000318"/>
    <property type="project" value="GO_Central"/>
</dbReference>
<dbReference type="Ensembl" id="ENSCINT00000016304.3">
    <property type="protein sequence ID" value="ENSCINP00000016304.3"/>
    <property type="gene ID" value="ENSCING00000007972.3"/>
</dbReference>
<organism evidence="3 4">
    <name type="scientific">Ciona intestinalis</name>
    <name type="common">Transparent sea squirt</name>
    <name type="synonym">Ascidia intestinalis</name>
    <dbReference type="NCBI Taxonomy" id="7719"/>
    <lineage>
        <taxon>Eukaryota</taxon>
        <taxon>Metazoa</taxon>
        <taxon>Chordata</taxon>
        <taxon>Tunicata</taxon>
        <taxon>Ascidiacea</taxon>
        <taxon>Phlebobranchia</taxon>
        <taxon>Cionidae</taxon>
        <taxon>Ciona</taxon>
    </lineage>
</organism>
<dbReference type="GO" id="GO:0005813">
    <property type="term" value="C:centrosome"/>
    <property type="evidence" value="ECO:0000318"/>
    <property type="project" value="GO_Central"/>
</dbReference>
<reference evidence="4" key="1">
    <citation type="journal article" date="2002" name="Science">
        <title>The draft genome of Ciona intestinalis: insights into chordate and vertebrate origins.</title>
        <authorList>
            <person name="Dehal P."/>
            <person name="Satou Y."/>
            <person name="Campbell R.K."/>
            <person name="Chapman J."/>
            <person name="Degnan B."/>
            <person name="De Tomaso A."/>
            <person name="Davidson B."/>
            <person name="Di Gregorio A."/>
            <person name="Gelpke M."/>
            <person name="Goodstein D.M."/>
            <person name="Harafuji N."/>
            <person name="Hastings K.E."/>
            <person name="Ho I."/>
            <person name="Hotta K."/>
            <person name="Huang W."/>
            <person name="Kawashima T."/>
            <person name="Lemaire P."/>
            <person name="Martinez D."/>
            <person name="Meinertzhagen I.A."/>
            <person name="Necula S."/>
            <person name="Nonaka M."/>
            <person name="Putnam N."/>
            <person name="Rash S."/>
            <person name="Saiga H."/>
            <person name="Satake M."/>
            <person name="Terry A."/>
            <person name="Yamada L."/>
            <person name="Wang H.G."/>
            <person name="Awazu S."/>
            <person name="Azumi K."/>
            <person name="Boore J."/>
            <person name="Branno M."/>
            <person name="Chin-Bow S."/>
            <person name="DeSantis R."/>
            <person name="Doyle S."/>
            <person name="Francino P."/>
            <person name="Keys D.N."/>
            <person name="Haga S."/>
            <person name="Hayashi H."/>
            <person name="Hino K."/>
            <person name="Imai K.S."/>
            <person name="Inaba K."/>
            <person name="Kano S."/>
            <person name="Kobayashi K."/>
            <person name="Kobayashi M."/>
            <person name="Lee B.I."/>
            <person name="Makabe K.W."/>
            <person name="Manohar C."/>
            <person name="Matassi G."/>
            <person name="Medina M."/>
            <person name="Mochizuki Y."/>
            <person name="Mount S."/>
            <person name="Morishita T."/>
            <person name="Miura S."/>
            <person name="Nakayama A."/>
            <person name="Nishizaka S."/>
            <person name="Nomoto H."/>
            <person name="Ohta F."/>
            <person name="Oishi K."/>
            <person name="Rigoutsos I."/>
            <person name="Sano M."/>
            <person name="Sasaki A."/>
            <person name="Sasakura Y."/>
            <person name="Shoguchi E."/>
            <person name="Shin-i T."/>
            <person name="Spagnuolo A."/>
            <person name="Stainier D."/>
            <person name="Suzuki M.M."/>
            <person name="Tassy O."/>
            <person name="Takatori N."/>
            <person name="Tokuoka M."/>
            <person name="Yagi K."/>
            <person name="Yoshizaki F."/>
            <person name="Wada S."/>
            <person name="Zhang C."/>
            <person name="Hyatt P.D."/>
            <person name="Larimer F."/>
            <person name="Detter C."/>
            <person name="Doggett N."/>
            <person name="Glavina T."/>
            <person name="Hawkins T."/>
            <person name="Richardson P."/>
            <person name="Lucas S."/>
            <person name="Kohara Y."/>
            <person name="Levine M."/>
            <person name="Satoh N."/>
            <person name="Rokhsar D.S."/>
        </authorList>
    </citation>
    <scope>NUCLEOTIDE SEQUENCE [LARGE SCALE GENOMIC DNA]</scope>
</reference>
<dbReference type="InterPro" id="IPR038810">
    <property type="entry name" value="CNTLN"/>
</dbReference>
<reference evidence="3" key="2">
    <citation type="journal article" date="2008" name="Genome Biol.">
        <title>Improved genome assembly and evidence-based global gene model set for the chordate Ciona intestinalis: new insight into intron and operon populations.</title>
        <authorList>
            <person name="Satou Y."/>
            <person name="Mineta K."/>
            <person name="Ogasawara M."/>
            <person name="Sasakura Y."/>
            <person name="Shoguchi E."/>
            <person name="Ueno K."/>
            <person name="Yamada L."/>
            <person name="Matsumoto J."/>
            <person name="Wasserscheid J."/>
            <person name="Dewar K."/>
            <person name="Wiley G.B."/>
            <person name="Macmil S.L."/>
            <person name="Roe B.A."/>
            <person name="Zeller R.W."/>
            <person name="Hastings K.E."/>
            <person name="Lemaire P."/>
            <person name="Lindquist E."/>
            <person name="Endo T."/>
            <person name="Hotta K."/>
            <person name="Inaba K."/>
        </authorList>
    </citation>
    <scope>NUCLEOTIDE SEQUENCE [LARGE SCALE GENOMIC DNA]</scope>
    <source>
        <strain evidence="3">wild type</strain>
    </source>
</reference>
<feature type="coiled-coil region" evidence="1">
    <location>
        <begin position="883"/>
        <end position="1005"/>
    </location>
</feature>
<dbReference type="EMBL" id="EAAA01001911">
    <property type="status" value="NOT_ANNOTATED_CDS"/>
    <property type="molecule type" value="Genomic_DNA"/>
</dbReference>
<feature type="region of interest" description="Disordered" evidence="2">
    <location>
        <begin position="568"/>
        <end position="594"/>
    </location>
</feature>
<proteinExistence type="predicted"/>
<dbReference type="GO" id="GO:0005814">
    <property type="term" value="C:centriole"/>
    <property type="evidence" value="ECO:0000318"/>
    <property type="project" value="GO_Central"/>
</dbReference>
<protein>
    <recommendedName>
        <fullName evidence="5">Centlein</fullName>
    </recommendedName>
</protein>
<reference evidence="3" key="3">
    <citation type="submission" date="2025-08" db="UniProtKB">
        <authorList>
            <consortium name="Ensembl"/>
        </authorList>
    </citation>
    <scope>IDENTIFICATION</scope>
</reference>
<feature type="coiled-coil region" evidence="1">
    <location>
        <begin position="1131"/>
        <end position="1162"/>
    </location>
</feature>
<dbReference type="PANTHER" id="PTHR18957">
    <property type="entry name" value="CENTLEIN"/>
    <property type="match status" value="1"/>
</dbReference>
<evidence type="ECO:0008006" key="5">
    <source>
        <dbReference type="Google" id="ProtNLM"/>
    </source>
</evidence>
<evidence type="ECO:0000256" key="2">
    <source>
        <dbReference type="SAM" id="MobiDB-lite"/>
    </source>
</evidence>
<reference evidence="3" key="4">
    <citation type="submission" date="2025-09" db="UniProtKB">
        <authorList>
            <consortium name="Ensembl"/>
        </authorList>
    </citation>
    <scope>IDENTIFICATION</scope>
</reference>
<dbReference type="Gene3D" id="1.20.120.330">
    <property type="entry name" value="Nucleotidyltransferases domain 2"/>
    <property type="match status" value="1"/>
</dbReference>
<sequence>MEHLLKSKDEELSKLLTENRNLLEELQKCQADKEFVWSLWKRLQVSSPDLTQAITLVLQREKEKAEAKDRKVLDILQTKDEQINGLQTTVASLQSKNEDLMRMKVDAEGNNNTHAAECRTLKNQIASLTQQLKLQQQETRDKLEELQHKLEDADQQKASLMAKNTNLNEKLASAQVQGDMAHRCKTLEASISTKEQTIKNMTEELYKEVELYRLKYEAVKDGLTAEEQSLQEKNLLELTEAYEQLKQHSKQQKELIAQLQELNTNTQKLISDQEATHRNENKSLQSVNKKLQKENKNLNKESTSYKQEIEELQERVLSQEEALRKAEREIKKSIAMASTGAYVSSMLLCSNSLKLSGLEDQIRAQRKEIEHLSRRLNNRLKSNSFCSWSPSPSYEHGDQTFSPIVSRTRCRSLSPCGQNRQLSLLHKKLKATETKLDQTNHMLELKKEEVREIQQAHNKRLNRLNLLQADYKALKSGLNETSSPKRRKHRPPPTMDPRKLRHENSDSVWNDLAYYKQENKALLQDKLSMEEELDNLRVQYTMDRAAFQDENLCLRQERDDLAFKLRSTSTTDRLSSTPKKSSHSPSREDVKSSRRMVKNLEKRLENFTEDNHILKREREKMLQDNRALKEELKSVKCNVIESRQSGTKLRHENGDLRHKLEEMDHIRIKMEKDVDDLNREIGRLRSENEVVINCPILCHHVPMPSSHAKHEKVDATTSPMAKHCSFCDQFLQQYFTQLSKLKMNYIRSQHRDVLNRSINEMRRMLGEDFHHDSFTEPTSGASTDDEEERRSITNSLGRSIVRASRRNDGENSLKVFLNTGKENEHGDKNRAAGSVFIVCLCCVSEYTKLDLLNAKIILASGKKHDVKPIKKSTTTYRAGQGMLDKLRQKLSTVQTQCSSLRSEKQAVLQKFHDEKERCEKVEADLDVCQSKLKSAKQSIQRLTNDVRKLERTRDELEEALSESKKTEPKPQVHTDSEYRVLENKLKNANQEVSRLNENIKDQKKVIEFNTDQSNAEKDKFTSPRLERDITMKRQLIDELRGKIKNYEQKNKREFTELHDAEEKLKHTEEDLAHKKTHIESLRRQVQVATKEKAKYEAMYHKSREELDKRSEQLSALQSSKLAAESMSSRIEEEAGQQLQKLADRSEQAIEKLRLKLEKSEEKLMEFSTFVKVLINFVFQICHNAIGNVRELLLEKLHNSLYLEKSSMSHAQSVACNILNMSRSDFEDLMTPVDSSSRHHDDQEAWNEEKILSAKTDQIWRSKVEKISGENPPFAKSLCRLLWDKIQDAVKLTEGSFPSSSDSE</sequence>
<feature type="region of interest" description="Disordered" evidence="2">
    <location>
        <begin position="476"/>
        <end position="503"/>
    </location>
</feature>
<feature type="coiled-coil region" evidence="1">
    <location>
        <begin position="429"/>
        <end position="456"/>
    </location>
</feature>
<dbReference type="InParanoid" id="F6WRR9"/>
<feature type="region of interest" description="Disordered" evidence="2">
    <location>
        <begin position="769"/>
        <end position="804"/>
    </location>
</feature>
<feature type="compositionally biased region" description="Low complexity" evidence="2">
    <location>
        <begin position="568"/>
        <end position="579"/>
    </location>
</feature>
<feature type="compositionally biased region" description="Basic and acidic residues" evidence="2">
    <location>
        <begin position="585"/>
        <end position="594"/>
    </location>
</feature>
<accession>F6WRR9</accession>
<dbReference type="GeneTree" id="ENSGT00440000034932"/>
<feature type="region of interest" description="Disordered" evidence="2">
    <location>
        <begin position="272"/>
        <end position="304"/>
    </location>
</feature>
<dbReference type="Proteomes" id="UP000008144">
    <property type="component" value="Chromosome 4"/>
</dbReference>
<name>F6WRR9_CIOIN</name>
<feature type="coiled-coil region" evidence="1">
    <location>
        <begin position="512"/>
        <end position="539"/>
    </location>
</feature>
<dbReference type="OMA" id="EYFTIMK"/>
<dbReference type="STRING" id="7719.ENSCINP00000016304"/>
<evidence type="ECO:0000256" key="1">
    <source>
        <dbReference type="SAM" id="Coils"/>
    </source>
</evidence>
<feature type="coiled-coil region" evidence="1">
    <location>
        <begin position="76"/>
        <end position="204"/>
    </location>
</feature>
<keyword evidence="1" id="KW-0175">Coiled coil</keyword>
<evidence type="ECO:0000313" key="3">
    <source>
        <dbReference type="Ensembl" id="ENSCINP00000016304.3"/>
    </source>
</evidence>
<feature type="coiled-coil region" evidence="1">
    <location>
        <begin position="5"/>
        <end position="32"/>
    </location>
</feature>
<keyword evidence="4" id="KW-1185">Reference proteome</keyword>
<evidence type="ECO:0000313" key="4">
    <source>
        <dbReference type="Proteomes" id="UP000008144"/>
    </source>
</evidence>
<feature type="coiled-coil region" evidence="1">
    <location>
        <begin position="1029"/>
        <end position="1105"/>
    </location>
</feature>
<dbReference type="PANTHER" id="PTHR18957:SF0">
    <property type="entry name" value="CENTLEIN"/>
    <property type="match status" value="1"/>
</dbReference>